<dbReference type="EMBL" id="JAWZXF010000003">
    <property type="protein sequence ID" value="MDX7920914.1"/>
    <property type="molecule type" value="Genomic_DNA"/>
</dbReference>
<dbReference type="RefSeq" id="WP_021140721.1">
    <property type="nucleotide sequence ID" value="NZ_JAOPLG010000002.1"/>
</dbReference>
<evidence type="ECO:0000313" key="3">
    <source>
        <dbReference type="EMBL" id="MDX7920914.1"/>
    </source>
</evidence>
<accession>A0AAP6G9U0</accession>
<evidence type="ECO:0000313" key="4">
    <source>
        <dbReference type="Proteomes" id="UP001285835"/>
    </source>
</evidence>
<comment type="caution">
    <text evidence="3">The sequence shown here is derived from an EMBL/GenBank/DDBJ whole genome shotgun (WGS) entry which is preliminary data.</text>
</comment>
<protein>
    <submittedName>
        <fullName evidence="3">DUF2933 domain-containing protein</fullName>
    </submittedName>
</protein>
<evidence type="ECO:0000256" key="1">
    <source>
        <dbReference type="SAM" id="MobiDB-lite"/>
    </source>
</evidence>
<feature type="compositionally biased region" description="Basic and acidic residues" evidence="1">
    <location>
        <begin position="65"/>
        <end position="82"/>
    </location>
</feature>
<sequence>MNSHHEHNQSDEPGFWRSRTGVAFIIIGSVAGYFLVTEHWAHFMGALPYLLLLACPLMHVFMHGGHGDNHENGDHGSDEKKQNIQKSSPDQNDKSDKGESL</sequence>
<feature type="compositionally biased region" description="Basic and acidic residues" evidence="1">
    <location>
        <begin position="91"/>
        <end position="101"/>
    </location>
</feature>
<name>A0AAP6G9U0_AERME</name>
<proteinExistence type="predicted"/>
<dbReference type="Proteomes" id="UP001285835">
    <property type="component" value="Unassembled WGS sequence"/>
</dbReference>
<feature type="transmembrane region" description="Helical" evidence="2">
    <location>
        <begin position="43"/>
        <end position="62"/>
    </location>
</feature>
<dbReference type="Pfam" id="PF11666">
    <property type="entry name" value="DUF2933"/>
    <property type="match status" value="1"/>
</dbReference>
<dbReference type="AlphaFoldDB" id="A0AAP6G9U0"/>
<gene>
    <name evidence="3" type="ORF">SJS82_03065</name>
</gene>
<keyword evidence="2" id="KW-0472">Membrane</keyword>
<feature type="region of interest" description="Disordered" evidence="1">
    <location>
        <begin position="64"/>
        <end position="101"/>
    </location>
</feature>
<keyword evidence="2" id="KW-1133">Transmembrane helix</keyword>
<dbReference type="InterPro" id="IPR021682">
    <property type="entry name" value="DUF2933"/>
</dbReference>
<keyword evidence="2" id="KW-0812">Transmembrane</keyword>
<evidence type="ECO:0000256" key="2">
    <source>
        <dbReference type="SAM" id="Phobius"/>
    </source>
</evidence>
<organism evidence="3 4">
    <name type="scientific">Aeromonas media</name>
    <dbReference type="NCBI Taxonomy" id="651"/>
    <lineage>
        <taxon>Bacteria</taxon>
        <taxon>Pseudomonadati</taxon>
        <taxon>Pseudomonadota</taxon>
        <taxon>Gammaproteobacteria</taxon>
        <taxon>Aeromonadales</taxon>
        <taxon>Aeromonadaceae</taxon>
        <taxon>Aeromonas</taxon>
    </lineage>
</organism>
<feature type="transmembrane region" description="Helical" evidence="2">
    <location>
        <begin position="20"/>
        <end position="36"/>
    </location>
</feature>
<reference evidence="3" key="1">
    <citation type="submission" date="2023-11" db="EMBL/GenBank/DDBJ databases">
        <title>WGS of Aeromonas in Northern Israel.</title>
        <authorList>
            <person name="Hershko Y."/>
        </authorList>
    </citation>
    <scope>NUCLEOTIDE SEQUENCE</scope>
    <source>
        <strain evidence="3">02297</strain>
    </source>
</reference>